<comment type="caution">
    <text evidence="1">The sequence shown here is derived from an EMBL/GenBank/DDBJ whole genome shotgun (WGS) entry which is preliminary data.</text>
</comment>
<evidence type="ECO:0000313" key="1">
    <source>
        <dbReference type="EMBL" id="PSN84275.1"/>
    </source>
</evidence>
<name>A0A2R6AD46_9ARCH</name>
<dbReference type="InterPro" id="IPR039709">
    <property type="entry name" value="VapB3-like"/>
</dbReference>
<dbReference type="AlphaFoldDB" id="A0A2R6AD46"/>
<sequence>MSSKIVVRISEELKQEMKKLKDVNWSEVVREAIRKKINEERCKLSVDIMDRLSKKIRLEKPSEQIIREMRDERWKK</sequence>
<dbReference type="PANTHER" id="PTHR42244:SF2">
    <property type="entry name" value="ANTITOXIN VAPB3-RELATED"/>
    <property type="match status" value="1"/>
</dbReference>
<dbReference type="EMBL" id="NEXC01000005">
    <property type="protein sequence ID" value="PSN84275.1"/>
    <property type="molecule type" value="Genomic_DNA"/>
</dbReference>
<evidence type="ECO:0000313" key="2">
    <source>
        <dbReference type="Proteomes" id="UP000240880"/>
    </source>
</evidence>
<proteinExistence type="predicted"/>
<gene>
    <name evidence="1" type="ORF">B9Q01_01675</name>
</gene>
<accession>A0A2R6AD46</accession>
<protein>
    <recommendedName>
        <fullName evidence="3">VapB-type antitoxin</fullName>
    </recommendedName>
</protein>
<organism evidence="1 2">
    <name type="scientific">Candidatus Marsarchaeota G1 archaeon OSP_D</name>
    <dbReference type="NCBI Taxonomy" id="1978155"/>
    <lineage>
        <taxon>Archaea</taxon>
        <taxon>Candidatus Marsarchaeota</taxon>
        <taxon>Candidatus Marsarchaeota group 1</taxon>
    </lineage>
</organism>
<dbReference type="Proteomes" id="UP000240880">
    <property type="component" value="Unassembled WGS sequence"/>
</dbReference>
<evidence type="ECO:0008006" key="3">
    <source>
        <dbReference type="Google" id="ProtNLM"/>
    </source>
</evidence>
<dbReference type="PANTHER" id="PTHR42244">
    <property type="entry name" value="ANTITOXIN VAPB3-RELATED"/>
    <property type="match status" value="1"/>
</dbReference>
<reference evidence="1 2" key="1">
    <citation type="submission" date="2017-04" db="EMBL/GenBank/DDBJ databases">
        <title>Novel microbial lineages endemic to geothermal iron-oxide mats fill important gaps in the evolutionary history of Archaea.</title>
        <authorList>
            <person name="Jay Z.J."/>
            <person name="Beam J.P."/>
            <person name="Dlakic M."/>
            <person name="Rusch D.B."/>
            <person name="Kozubal M.A."/>
            <person name="Inskeep W.P."/>
        </authorList>
    </citation>
    <scope>NUCLEOTIDE SEQUENCE [LARGE SCALE GENOMIC DNA]</scope>
    <source>
        <strain evidence="1">OSP_D</strain>
    </source>
</reference>